<reference evidence="1 3" key="1">
    <citation type="journal article" date="2019" name="Mol. Ecol. Resour.">
        <title>Chromosome-level genome assembly of Triplophysa tibetana, a fish adapted to the harsh high-altitude environment of the Tibetan Plateau.</title>
        <authorList>
            <person name="Yang X."/>
            <person name="Liu H."/>
            <person name="Ma Z."/>
            <person name="Zou Y."/>
            <person name="Zou M."/>
            <person name="Mao Y."/>
            <person name="Li X."/>
            <person name="Wang H."/>
            <person name="Chen T."/>
            <person name="Wang W."/>
            <person name="Yang R."/>
        </authorList>
    </citation>
    <scope>NUCLEOTIDE SEQUENCE [LARGE SCALE GENOMIC DNA]</scope>
    <source>
        <strain evidence="1">TTIB1903HZAU</strain>
        <tissue evidence="1">Muscle</tissue>
    </source>
</reference>
<evidence type="ECO:0000313" key="2">
    <source>
        <dbReference type="EMBL" id="KAA0719949.1"/>
    </source>
</evidence>
<evidence type="ECO:0000313" key="3">
    <source>
        <dbReference type="Proteomes" id="UP000324632"/>
    </source>
</evidence>
<protein>
    <submittedName>
        <fullName evidence="1">Uncharacterized protein</fullName>
    </submittedName>
</protein>
<comment type="caution">
    <text evidence="1">The sequence shown here is derived from an EMBL/GenBank/DDBJ whole genome shotgun (WGS) entry which is preliminary data.</text>
</comment>
<accession>A0A5A9PCJ8</accession>
<dbReference type="AlphaFoldDB" id="A0A5A9PCJ8"/>
<proteinExistence type="predicted"/>
<dbReference type="Proteomes" id="UP000324632">
    <property type="component" value="Chromosome 6"/>
</dbReference>
<evidence type="ECO:0000313" key="1">
    <source>
        <dbReference type="EMBL" id="KAA0719633.1"/>
    </source>
</evidence>
<dbReference type="EMBL" id="SOYY01000006">
    <property type="protein sequence ID" value="KAA0719633.1"/>
    <property type="molecule type" value="Genomic_DNA"/>
</dbReference>
<sequence length="217" mass="23121">MAFDLTLKTTVLCVRPPGRLGVSPGDLSCFLIGQTGTPVVSAVALATGGISELVLPGLFPPLHPTLQDQQPRGLWVIKQGEAGNVRGRMGQRGGQCVRVPEAPVLNSTASSQRTRSMYVFQRHVCSSSTQAFYRGLADGHISTAYTVSRVPFLITSEKSSRADTDSSNTAHSSPDPAALLAAASRGMEKIIRRNVWGALKQNAPRNRPMGERGRVAG</sequence>
<gene>
    <name evidence="2" type="ORF">E1301_Tti019888</name>
    <name evidence="1" type="ORF">E1301_Tti023585</name>
</gene>
<organism evidence="1 3">
    <name type="scientific">Triplophysa tibetana</name>
    <dbReference type="NCBI Taxonomy" id="1572043"/>
    <lineage>
        <taxon>Eukaryota</taxon>
        <taxon>Metazoa</taxon>
        <taxon>Chordata</taxon>
        <taxon>Craniata</taxon>
        <taxon>Vertebrata</taxon>
        <taxon>Euteleostomi</taxon>
        <taxon>Actinopterygii</taxon>
        <taxon>Neopterygii</taxon>
        <taxon>Teleostei</taxon>
        <taxon>Ostariophysi</taxon>
        <taxon>Cypriniformes</taxon>
        <taxon>Nemacheilidae</taxon>
        <taxon>Triplophysa</taxon>
    </lineage>
</organism>
<dbReference type="EMBL" id="SOYY01000006">
    <property type="protein sequence ID" value="KAA0719949.1"/>
    <property type="molecule type" value="Genomic_DNA"/>
</dbReference>
<name>A0A5A9PCJ8_9TELE</name>
<keyword evidence="3" id="KW-1185">Reference proteome</keyword>